<dbReference type="EMBL" id="CAEZWL010000025">
    <property type="protein sequence ID" value="CAB4657375.1"/>
    <property type="molecule type" value="Genomic_DNA"/>
</dbReference>
<dbReference type="Gene3D" id="3.40.1350.10">
    <property type="match status" value="1"/>
</dbReference>
<evidence type="ECO:0000313" key="1">
    <source>
        <dbReference type="EMBL" id="CAB4657375.1"/>
    </source>
</evidence>
<proteinExistence type="predicted"/>
<protein>
    <submittedName>
        <fullName evidence="1">Unannotated protein</fullName>
    </submittedName>
</protein>
<reference evidence="1" key="1">
    <citation type="submission" date="2020-05" db="EMBL/GenBank/DDBJ databases">
        <authorList>
            <person name="Chiriac C."/>
            <person name="Salcher M."/>
            <person name="Ghai R."/>
            <person name="Kavagutti S V."/>
        </authorList>
    </citation>
    <scope>NUCLEOTIDE SEQUENCE</scope>
</reference>
<dbReference type="GO" id="GO:0003676">
    <property type="term" value="F:nucleic acid binding"/>
    <property type="evidence" value="ECO:0007669"/>
    <property type="project" value="InterPro"/>
</dbReference>
<dbReference type="InterPro" id="IPR011856">
    <property type="entry name" value="tRNA_endonuc-like_dom_sf"/>
</dbReference>
<dbReference type="AlphaFoldDB" id="A0A6J6LAK5"/>
<name>A0A6J6LAK5_9ZZZZ</name>
<sequence length="356" mass="40181">MAIKQSFWKVGSKPTALVPSKLKNEELLEDMIENDPSILEDEWLIIGRQVVTKYKKEIDLLAIAPDSSLVIIELKRSKTPRDVVAQAIDYATWVDELKADEISNIYEQYSNGGSLSEAFRSKFQIDLEEENLNQSHQMVIVASELDDATERIIQYLSERGIPINAVFFEVFADGADQFLSRRWFVDPATVQSAQGSTSVSKEPWNGEFFVSFGDDSTRSWEDARKYGFVSAGGGVWYSRTLNLLKPGNRVWVRIPKVGYVGVGVVESEAVAATEFEVDDHGKAISVLAIKTSANYASHVGTEDQEYFVKINWTKTVSREDAYDELGFFGNQNSVCKPTVTRWRNTVDRLKEKFQLN</sequence>
<accession>A0A6J6LAK5</accession>
<gene>
    <name evidence="1" type="ORF">UFOPK2243_00898</name>
</gene>
<organism evidence="1">
    <name type="scientific">freshwater metagenome</name>
    <dbReference type="NCBI Taxonomy" id="449393"/>
    <lineage>
        <taxon>unclassified sequences</taxon>
        <taxon>metagenomes</taxon>
        <taxon>ecological metagenomes</taxon>
    </lineage>
</organism>